<dbReference type="Gene3D" id="3.40.50.12370">
    <property type="match status" value="1"/>
</dbReference>
<dbReference type="PANTHER" id="PTHR46268:SF15">
    <property type="entry name" value="UNIVERSAL STRESS PROTEIN HP_0031"/>
    <property type="match status" value="1"/>
</dbReference>
<dbReference type="PRINTS" id="PR01438">
    <property type="entry name" value="UNVRSLSTRESS"/>
</dbReference>
<evidence type="ECO:0000313" key="3">
    <source>
        <dbReference type="EMBL" id="KER38112.1"/>
    </source>
</evidence>
<name>A0A8E0WVE0_9SPHN</name>
<dbReference type="AlphaFoldDB" id="A0A8E0WVE0"/>
<gene>
    <name evidence="3" type="ORF">AL00_01930</name>
</gene>
<accession>A0A8E0WVE0</accession>
<evidence type="ECO:0000259" key="2">
    <source>
        <dbReference type="Pfam" id="PF00582"/>
    </source>
</evidence>
<dbReference type="Proteomes" id="UP000028135">
    <property type="component" value="Unassembled WGS sequence"/>
</dbReference>
<dbReference type="Pfam" id="PF00582">
    <property type="entry name" value="Usp"/>
    <property type="match status" value="1"/>
</dbReference>
<feature type="domain" description="UspA" evidence="2">
    <location>
        <begin position="157"/>
        <end position="271"/>
    </location>
</feature>
<comment type="caution">
    <text evidence="3">The sequence shown here is derived from an EMBL/GenBank/DDBJ whole genome shotgun (WGS) entry which is preliminary data.</text>
</comment>
<evidence type="ECO:0000256" key="1">
    <source>
        <dbReference type="ARBA" id="ARBA00008791"/>
    </source>
</evidence>
<evidence type="ECO:0000313" key="4">
    <source>
        <dbReference type="Proteomes" id="UP000028135"/>
    </source>
</evidence>
<sequence>MAIRDLLAVVDTSDCDEQFVQDALSFAELHQARLTLLVLSVIPSPEYGNMYGPPFIVLRDFLGAVEAKQQRIAGWASRAGIEIRTVSDLPEGIYTSASVHARYADLVLFGPQDAYGYPLIRRQIIESVLFESGRPVLVLPREHKPRPIGRFAIGWNASREATHALREAMLFAAPNAKVEVLVLDGKPSDKGHGSDPGADIAHHLARHGFAATVHAVAVDEGSDAESLVRAARGQGAQLLALGAYGHSRLREMILGGVTRDLLNGAPLPLLFAH</sequence>
<dbReference type="PANTHER" id="PTHR46268">
    <property type="entry name" value="STRESS RESPONSE PROTEIN NHAX"/>
    <property type="match status" value="1"/>
</dbReference>
<reference evidence="3 4" key="1">
    <citation type="submission" date="2014-05" db="EMBL/GenBank/DDBJ databases">
        <title>Genome Announcement of Sphingobium lucknowense F2.</title>
        <authorList>
            <person name="Lal R."/>
            <person name="Negi V."/>
            <person name="Lata P."/>
            <person name="Sangwan N."/>
            <person name="Gupta S.K."/>
            <person name="Rao D.L.N."/>
            <person name="Das S."/>
        </authorList>
    </citation>
    <scope>NUCLEOTIDE SEQUENCE [LARGE SCALE GENOMIC DNA]</scope>
    <source>
        <strain evidence="3 4">F2</strain>
    </source>
</reference>
<dbReference type="InterPro" id="IPR006016">
    <property type="entry name" value="UspA"/>
</dbReference>
<dbReference type="RefSeq" id="WP_020820353.1">
    <property type="nucleotide sequence ID" value="NZ_JANF02000004.1"/>
</dbReference>
<dbReference type="EMBL" id="JANF02000004">
    <property type="protein sequence ID" value="KER38112.1"/>
    <property type="molecule type" value="Genomic_DNA"/>
</dbReference>
<organism evidence="3 4">
    <name type="scientific">Sphingobium indicum F2</name>
    <dbReference type="NCBI Taxonomy" id="1450518"/>
    <lineage>
        <taxon>Bacteria</taxon>
        <taxon>Pseudomonadati</taxon>
        <taxon>Pseudomonadota</taxon>
        <taxon>Alphaproteobacteria</taxon>
        <taxon>Sphingomonadales</taxon>
        <taxon>Sphingomonadaceae</taxon>
        <taxon>Sphingobium</taxon>
    </lineage>
</organism>
<proteinExistence type="inferred from homology"/>
<comment type="similarity">
    <text evidence="1">Belongs to the universal stress protein A family.</text>
</comment>
<dbReference type="SUPFAM" id="SSF52402">
    <property type="entry name" value="Adenine nucleotide alpha hydrolases-like"/>
    <property type="match status" value="2"/>
</dbReference>
<dbReference type="CDD" id="cd00293">
    <property type="entry name" value="USP-like"/>
    <property type="match status" value="1"/>
</dbReference>
<dbReference type="InterPro" id="IPR006015">
    <property type="entry name" value="Universal_stress_UspA"/>
</dbReference>
<protein>
    <submittedName>
        <fullName evidence="3">Universal stress protein UspA</fullName>
    </submittedName>
</protein>